<dbReference type="PANTHER" id="PTHR13947">
    <property type="entry name" value="GNAT FAMILY N-ACETYLTRANSFERASE"/>
    <property type="match status" value="1"/>
</dbReference>
<evidence type="ECO:0000313" key="4">
    <source>
        <dbReference type="Proteomes" id="UP001230220"/>
    </source>
</evidence>
<keyword evidence="4" id="KW-1185">Reference proteome</keyword>
<protein>
    <submittedName>
        <fullName evidence="3">GNAT superfamily N-acetyltransferase</fullName>
    </submittedName>
</protein>
<dbReference type="PANTHER" id="PTHR13947:SF37">
    <property type="entry name" value="LD18367P"/>
    <property type="match status" value="1"/>
</dbReference>
<dbReference type="PROSITE" id="PS51186">
    <property type="entry name" value="GNAT"/>
    <property type="match status" value="1"/>
</dbReference>
<dbReference type="InterPro" id="IPR016181">
    <property type="entry name" value="Acyl_CoA_acyltransferase"/>
</dbReference>
<reference evidence="3 4" key="1">
    <citation type="submission" date="2023-07" db="EMBL/GenBank/DDBJ databases">
        <title>Genomic Encyclopedia of Type Strains, Phase IV (KMG-IV): sequencing the most valuable type-strain genomes for metagenomic binning, comparative biology and taxonomic classification.</title>
        <authorList>
            <person name="Goeker M."/>
        </authorList>
    </citation>
    <scope>NUCLEOTIDE SEQUENCE [LARGE SCALE GENOMIC DNA]</scope>
    <source>
        <strain evidence="3 4">DSM 16784</strain>
    </source>
</reference>
<proteinExistence type="predicted"/>
<evidence type="ECO:0000256" key="1">
    <source>
        <dbReference type="ARBA" id="ARBA00022679"/>
    </source>
</evidence>
<dbReference type="EMBL" id="JAUSUR010000002">
    <property type="protein sequence ID" value="MDQ0360842.1"/>
    <property type="molecule type" value="Genomic_DNA"/>
</dbReference>
<keyword evidence="1" id="KW-0808">Transferase</keyword>
<organism evidence="3 4">
    <name type="scientific">Breznakia pachnodae</name>
    <dbReference type="NCBI Taxonomy" id="265178"/>
    <lineage>
        <taxon>Bacteria</taxon>
        <taxon>Bacillati</taxon>
        <taxon>Bacillota</taxon>
        <taxon>Erysipelotrichia</taxon>
        <taxon>Erysipelotrichales</taxon>
        <taxon>Erysipelotrichaceae</taxon>
        <taxon>Breznakia</taxon>
    </lineage>
</organism>
<comment type="caution">
    <text evidence="3">The sequence shown here is derived from an EMBL/GenBank/DDBJ whole genome shotgun (WGS) entry which is preliminary data.</text>
</comment>
<dbReference type="RefSeq" id="WP_307407046.1">
    <property type="nucleotide sequence ID" value="NZ_JAUSUR010000002.1"/>
</dbReference>
<dbReference type="CDD" id="cd04301">
    <property type="entry name" value="NAT_SF"/>
    <property type="match status" value="1"/>
</dbReference>
<accession>A0ABU0E1S1</accession>
<feature type="domain" description="N-acetyltransferase" evidence="2">
    <location>
        <begin position="2"/>
        <end position="157"/>
    </location>
</feature>
<dbReference type="InterPro" id="IPR000182">
    <property type="entry name" value="GNAT_dom"/>
</dbReference>
<sequence length="157" mass="17912">MELIYTNTEDKAFKELCKQLDQYLNNTNGEQQNTIYDQYNHTDDLHCVVLVYDNETPIACVGIKVYVPLTDEKNLMNSVEIKRMFVQPNYRGQGLAKTMLEALETKAKTDGFTKMILETGIKMDSAIGLYTSCGYQKLNNYGSYKELSDSVCMSKNL</sequence>
<evidence type="ECO:0000259" key="2">
    <source>
        <dbReference type="PROSITE" id="PS51186"/>
    </source>
</evidence>
<dbReference type="Proteomes" id="UP001230220">
    <property type="component" value="Unassembled WGS sequence"/>
</dbReference>
<evidence type="ECO:0000313" key="3">
    <source>
        <dbReference type="EMBL" id="MDQ0360842.1"/>
    </source>
</evidence>
<dbReference type="Gene3D" id="3.40.630.30">
    <property type="match status" value="1"/>
</dbReference>
<dbReference type="InterPro" id="IPR050769">
    <property type="entry name" value="NAT_camello-type"/>
</dbReference>
<dbReference type="Pfam" id="PF00583">
    <property type="entry name" value="Acetyltransf_1"/>
    <property type="match status" value="1"/>
</dbReference>
<dbReference type="SUPFAM" id="SSF55729">
    <property type="entry name" value="Acyl-CoA N-acyltransferases (Nat)"/>
    <property type="match status" value="1"/>
</dbReference>
<name>A0ABU0E1S1_9FIRM</name>
<gene>
    <name evidence="3" type="ORF">J2S15_001587</name>
</gene>